<dbReference type="GO" id="GO:0003677">
    <property type="term" value="F:DNA binding"/>
    <property type="evidence" value="ECO:0007669"/>
    <property type="project" value="UniProtKB-KW"/>
</dbReference>
<evidence type="ECO:0000256" key="2">
    <source>
        <dbReference type="ARBA" id="ARBA00023125"/>
    </source>
</evidence>
<feature type="region of interest" description="Disordered" evidence="4">
    <location>
        <begin position="119"/>
        <end position="139"/>
    </location>
</feature>
<dbReference type="InterPro" id="IPR036390">
    <property type="entry name" value="WH_DNA-bd_sf"/>
</dbReference>
<dbReference type="Pfam" id="PF00392">
    <property type="entry name" value="GntR"/>
    <property type="match status" value="1"/>
</dbReference>
<dbReference type="EMBL" id="RHHB01000010">
    <property type="protein sequence ID" value="RNB50235.1"/>
    <property type="molecule type" value="Genomic_DNA"/>
</dbReference>
<name>A0A3M8AIA7_9MICO</name>
<evidence type="ECO:0000256" key="1">
    <source>
        <dbReference type="ARBA" id="ARBA00023015"/>
    </source>
</evidence>
<keyword evidence="7" id="KW-1185">Reference proteome</keyword>
<dbReference type="SUPFAM" id="SSF46785">
    <property type="entry name" value="Winged helix' DNA-binding domain"/>
    <property type="match status" value="1"/>
</dbReference>
<dbReference type="AlphaFoldDB" id="A0A3M8AIA7"/>
<evidence type="ECO:0000313" key="6">
    <source>
        <dbReference type="EMBL" id="RNB50235.1"/>
    </source>
</evidence>
<dbReference type="InterPro" id="IPR000524">
    <property type="entry name" value="Tscrpt_reg_HTH_GntR"/>
</dbReference>
<keyword evidence="3" id="KW-0804">Transcription</keyword>
<comment type="caution">
    <text evidence="6">The sequence shown here is derived from an EMBL/GenBank/DDBJ whole genome shotgun (WGS) entry which is preliminary data.</text>
</comment>
<dbReference type="Gene3D" id="1.10.10.10">
    <property type="entry name" value="Winged helix-like DNA-binding domain superfamily/Winged helix DNA-binding domain"/>
    <property type="match status" value="1"/>
</dbReference>
<accession>A0A3M8AIA7</accession>
<dbReference type="OrthoDB" id="3192286at2"/>
<gene>
    <name evidence="6" type="ORF">EDM22_08035</name>
</gene>
<organism evidence="6 7">
    <name type="scientific">Agromyces tardus</name>
    <dbReference type="NCBI Taxonomy" id="2583849"/>
    <lineage>
        <taxon>Bacteria</taxon>
        <taxon>Bacillati</taxon>
        <taxon>Actinomycetota</taxon>
        <taxon>Actinomycetes</taxon>
        <taxon>Micrococcales</taxon>
        <taxon>Microbacteriaceae</taxon>
        <taxon>Agromyces</taxon>
    </lineage>
</organism>
<dbReference type="RefSeq" id="WP_122936544.1">
    <property type="nucleotide sequence ID" value="NZ_JBHSNT010000056.1"/>
</dbReference>
<evidence type="ECO:0000256" key="3">
    <source>
        <dbReference type="ARBA" id="ARBA00023163"/>
    </source>
</evidence>
<dbReference type="GO" id="GO:0003700">
    <property type="term" value="F:DNA-binding transcription factor activity"/>
    <property type="evidence" value="ECO:0007669"/>
    <property type="project" value="InterPro"/>
</dbReference>
<keyword evidence="2" id="KW-0238">DNA-binding</keyword>
<dbReference type="PANTHER" id="PTHR38445">
    <property type="entry name" value="HTH-TYPE TRANSCRIPTIONAL REPRESSOR YTRA"/>
    <property type="match status" value="1"/>
</dbReference>
<sequence>MLIRIDPTRPTPLHEQLTSSIRASIVDGRLAGGERLPAARELAASVGVNMHTVLRAYRQLRDEQLIELHRGRGAVVAVRIGGHGALAGAIHDLVDEATAHDLPEAALLELISEAYRWSPSGPGSGSGSTPGVRRAAPTR</sequence>
<dbReference type="Proteomes" id="UP000275048">
    <property type="component" value="Unassembled WGS sequence"/>
</dbReference>
<dbReference type="PANTHER" id="PTHR38445:SF7">
    <property type="entry name" value="GNTR-FAMILY TRANSCRIPTIONAL REGULATOR"/>
    <property type="match status" value="1"/>
</dbReference>
<dbReference type="PROSITE" id="PS50949">
    <property type="entry name" value="HTH_GNTR"/>
    <property type="match status" value="1"/>
</dbReference>
<dbReference type="InterPro" id="IPR036388">
    <property type="entry name" value="WH-like_DNA-bd_sf"/>
</dbReference>
<evidence type="ECO:0000256" key="4">
    <source>
        <dbReference type="SAM" id="MobiDB-lite"/>
    </source>
</evidence>
<evidence type="ECO:0000313" key="7">
    <source>
        <dbReference type="Proteomes" id="UP000275048"/>
    </source>
</evidence>
<feature type="domain" description="HTH gntR-type" evidence="5">
    <location>
        <begin position="11"/>
        <end position="79"/>
    </location>
</feature>
<evidence type="ECO:0000259" key="5">
    <source>
        <dbReference type="PROSITE" id="PS50949"/>
    </source>
</evidence>
<dbReference type="CDD" id="cd07377">
    <property type="entry name" value="WHTH_GntR"/>
    <property type="match status" value="1"/>
</dbReference>
<proteinExistence type="predicted"/>
<dbReference type="SMART" id="SM00345">
    <property type="entry name" value="HTH_GNTR"/>
    <property type="match status" value="1"/>
</dbReference>
<protein>
    <submittedName>
        <fullName evidence="6">GntR family transcriptional regulator</fullName>
    </submittedName>
</protein>
<reference evidence="6 7" key="1">
    <citation type="submission" date="2018-10" db="EMBL/GenBank/DDBJ databases">
        <title>Isolation, diversity and antibacterial activity of antinobacteria from the wheat rhizosphere soil.</title>
        <authorList>
            <person name="Sun T."/>
        </authorList>
    </citation>
    <scope>NUCLEOTIDE SEQUENCE [LARGE SCALE GENOMIC DNA]</scope>
    <source>
        <strain evidence="6 7">SJ-23</strain>
    </source>
</reference>
<keyword evidence="1" id="KW-0805">Transcription regulation</keyword>